<dbReference type="OrthoDB" id="3214149at2759"/>
<dbReference type="RefSeq" id="XP_034011926.1">
    <property type="nucleotide sequence ID" value="XM_034156048.1"/>
</dbReference>
<evidence type="ECO:0000313" key="2">
    <source>
        <dbReference type="Proteomes" id="UP000449547"/>
    </source>
</evidence>
<keyword evidence="2" id="KW-1185">Reference proteome</keyword>
<accession>A0A642ULY7</accession>
<comment type="caution">
    <text evidence="1">The sequence shown here is derived from an EMBL/GenBank/DDBJ whole genome shotgun (WGS) entry which is preliminary data.</text>
</comment>
<gene>
    <name evidence="1" type="ORF">DIURU_003300</name>
</gene>
<dbReference type="GeneID" id="54781951"/>
<dbReference type="Proteomes" id="UP000449547">
    <property type="component" value="Unassembled WGS sequence"/>
</dbReference>
<protein>
    <submittedName>
        <fullName evidence="1">Uncharacterized protein</fullName>
    </submittedName>
</protein>
<reference evidence="1 2" key="1">
    <citation type="submission" date="2019-07" db="EMBL/GenBank/DDBJ databases">
        <title>Genome assembly of two rare yeast pathogens: Diutina rugosa and Trichomonascus ciferrii.</title>
        <authorList>
            <person name="Mixao V."/>
            <person name="Saus E."/>
            <person name="Hansen A."/>
            <person name="Lass-Flor C."/>
            <person name="Gabaldon T."/>
        </authorList>
    </citation>
    <scope>NUCLEOTIDE SEQUENCE [LARGE SCALE GENOMIC DNA]</scope>
    <source>
        <strain evidence="1 2">CBS 613</strain>
    </source>
</reference>
<name>A0A642ULY7_DIURU</name>
<dbReference type="EMBL" id="SWFT01000104">
    <property type="protein sequence ID" value="KAA8901355.1"/>
    <property type="molecule type" value="Genomic_DNA"/>
</dbReference>
<dbReference type="AlphaFoldDB" id="A0A642ULY7"/>
<proteinExistence type="predicted"/>
<organism evidence="1 2">
    <name type="scientific">Diutina rugosa</name>
    <name type="common">Yeast</name>
    <name type="synonym">Candida rugosa</name>
    <dbReference type="NCBI Taxonomy" id="5481"/>
    <lineage>
        <taxon>Eukaryota</taxon>
        <taxon>Fungi</taxon>
        <taxon>Dikarya</taxon>
        <taxon>Ascomycota</taxon>
        <taxon>Saccharomycotina</taxon>
        <taxon>Pichiomycetes</taxon>
        <taxon>Debaryomycetaceae</taxon>
        <taxon>Diutina</taxon>
    </lineage>
</organism>
<evidence type="ECO:0000313" key="1">
    <source>
        <dbReference type="EMBL" id="KAA8901355.1"/>
    </source>
</evidence>
<dbReference type="VEuPathDB" id="FungiDB:DIURU_003300"/>
<sequence length="238" mass="27073">MTATAACPLPECDYRGDSLDNHLETTHKLIHTGAHASTVRASLSTPFWNHASFIDVLAADNDVSVREATEFPLDTRQYRSARYRLEKYLKTPTSAPLTSGTDVHNQIKTYVRKYDELERNKEYDVTSEGLLHEIADATEQVKTQWRRHQLPPPPTPEASADEWREYHDILLARVNTATKINHIVTDQLAETVAEKRKLYIETQMLLDANIEIGLPPEPGYIPERVVRDDVDAALLDRD</sequence>